<dbReference type="PROSITE" id="PS50966">
    <property type="entry name" value="ZF_SWIM"/>
    <property type="match status" value="1"/>
</dbReference>
<accession>A0AAP0DID6</accession>
<evidence type="ECO:0000313" key="6">
    <source>
        <dbReference type="EMBL" id="KAK9075670.1"/>
    </source>
</evidence>
<dbReference type="GO" id="GO:0008270">
    <property type="term" value="F:zinc ion binding"/>
    <property type="evidence" value="ECO:0007669"/>
    <property type="project" value="UniProtKB-UniRule"/>
</dbReference>
<dbReference type="PANTHER" id="PTHR31669:SF306">
    <property type="entry name" value="PROTEIN FAR1-RELATED SEQUENCE"/>
    <property type="match status" value="1"/>
</dbReference>
<evidence type="ECO:0000256" key="1">
    <source>
        <dbReference type="PROSITE-ProRule" id="PRU00325"/>
    </source>
</evidence>
<keyword evidence="7" id="KW-1185">Reference proteome</keyword>
<feature type="region of interest" description="Disordered" evidence="3">
    <location>
        <begin position="1"/>
        <end position="104"/>
    </location>
</feature>
<feature type="domain" description="SWIM-type" evidence="5">
    <location>
        <begin position="268"/>
        <end position="304"/>
    </location>
</feature>
<evidence type="ECO:0000259" key="5">
    <source>
        <dbReference type="PROSITE" id="PS50966"/>
    </source>
</evidence>
<comment type="function">
    <text evidence="2">Putative transcription activator involved in regulating light control of development.</text>
</comment>
<evidence type="ECO:0000256" key="3">
    <source>
        <dbReference type="SAM" id="MobiDB-lite"/>
    </source>
</evidence>
<comment type="caution">
    <text evidence="6">The sequence shown here is derived from an EMBL/GenBank/DDBJ whole genome shotgun (WGS) entry which is preliminary data.</text>
</comment>
<keyword evidence="1 2" id="KW-0863">Zinc-finger</keyword>
<proteinExistence type="inferred from homology"/>
<dbReference type="Proteomes" id="UP001408789">
    <property type="component" value="Unassembled WGS sequence"/>
</dbReference>
<gene>
    <name evidence="6" type="ORF">SSX86_003996</name>
</gene>
<dbReference type="EMBL" id="JBCNJP010000007">
    <property type="protein sequence ID" value="KAK9075670.1"/>
    <property type="molecule type" value="Genomic_DNA"/>
</dbReference>
<evidence type="ECO:0000256" key="2">
    <source>
        <dbReference type="RuleBase" id="RU367018"/>
    </source>
</evidence>
<dbReference type="GO" id="GO:0006355">
    <property type="term" value="P:regulation of DNA-templated transcription"/>
    <property type="evidence" value="ECO:0007669"/>
    <property type="project" value="UniProtKB-UniRule"/>
</dbReference>
<feature type="compositionally biased region" description="Polar residues" evidence="3">
    <location>
        <begin position="20"/>
        <end position="32"/>
    </location>
</feature>
<feature type="transmembrane region" description="Helical" evidence="4">
    <location>
        <begin position="221"/>
        <end position="242"/>
    </location>
</feature>
<reference evidence="6 7" key="1">
    <citation type="submission" date="2024-04" db="EMBL/GenBank/DDBJ databases">
        <title>The reference genome of an endangered Asteraceae, Deinandra increscens subsp. villosa, native to the Central Coast of California.</title>
        <authorList>
            <person name="Guilliams M."/>
            <person name="Hasenstab-Lehman K."/>
            <person name="Meyer R."/>
            <person name="Mcevoy S."/>
        </authorList>
    </citation>
    <scope>NUCLEOTIDE SEQUENCE [LARGE SCALE GENOMIC DNA]</scope>
    <source>
        <tissue evidence="6">Leaf</tissue>
    </source>
</reference>
<name>A0AAP0DID6_9ASTR</name>
<evidence type="ECO:0000256" key="4">
    <source>
        <dbReference type="SAM" id="Phobius"/>
    </source>
</evidence>
<organism evidence="6 7">
    <name type="scientific">Deinandra increscens subsp. villosa</name>
    <dbReference type="NCBI Taxonomy" id="3103831"/>
    <lineage>
        <taxon>Eukaryota</taxon>
        <taxon>Viridiplantae</taxon>
        <taxon>Streptophyta</taxon>
        <taxon>Embryophyta</taxon>
        <taxon>Tracheophyta</taxon>
        <taxon>Spermatophyta</taxon>
        <taxon>Magnoliopsida</taxon>
        <taxon>eudicotyledons</taxon>
        <taxon>Gunneridae</taxon>
        <taxon>Pentapetalae</taxon>
        <taxon>asterids</taxon>
        <taxon>campanulids</taxon>
        <taxon>Asterales</taxon>
        <taxon>Asteraceae</taxon>
        <taxon>Asteroideae</taxon>
        <taxon>Heliantheae alliance</taxon>
        <taxon>Madieae</taxon>
        <taxon>Madiinae</taxon>
        <taxon>Deinandra</taxon>
    </lineage>
</organism>
<keyword evidence="4" id="KW-0472">Membrane</keyword>
<dbReference type="GO" id="GO:0005634">
    <property type="term" value="C:nucleus"/>
    <property type="evidence" value="ECO:0007669"/>
    <property type="project" value="UniProtKB-SubCell"/>
</dbReference>
<keyword evidence="4" id="KW-1133">Transmembrane helix</keyword>
<dbReference type="PANTHER" id="PTHR31669">
    <property type="entry name" value="PROTEIN FAR1-RELATED SEQUENCE 10-RELATED"/>
    <property type="match status" value="1"/>
</dbReference>
<sequence>MIAAATSPSPAVKEEIDQQPLRSSTAEPTSGEVTLHHHCRPADRRASDDLPLSRISTLTLTEKKERQQQKEISPFQTDRTSATQILRPIERRRPNPNRPTPLSFQSQPAGDIMYVCRRRLPRGKSKRTNRTALRSDDIYLKLLSVSMVNRGWCKISYPSARFNIPALSYSLDLENGEDTIRIQNERANWVSFCLRNLGNLMLIPRLMLYSMVMSELQRFTFYSRFFPIWVFYCLCILLQVLMNVDVVDAHTVYDVSHQNHLSEYVNTFKVCVHCLDEAYECPCMGFTRNGYLCRHIFDVFRINAVKQIPRPYIKNRWRRQILPSFLYDIPSSLSISISQH</sequence>
<dbReference type="AlphaFoldDB" id="A0AAP0DID6"/>
<comment type="similarity">
    <text evidence="2">Belongs to the FHY3/FAR1 family.</text>
</comment>
<feature type="compositionally biased region" description="Polar residues" evidence="3">
    <location>
        <begin position="70"/>
        <end position="84"/>
    </location>
</feature>
<protein>
    <recommendedName>
        <fullName evidence="2">Protein FAR1-RELATED SEQUENCE</fullName>
    </recommendedName>
</protein>
<dbReference type="InterPro" id="IPR007527">
    <property type="entry name" value="Znf_SWIM"/>
</dbReference>
<keyword evidence="2" id="KW-0539">Nucleus</keyword>
<evidence type="ECO:0000313" key="7">
    <source>
        <dbReference type="Proteomes" id="UP001408789"/>
    </source>
</evidence>
<keyword evidence="2" id="KW-0862">Zinc</keyword>
<comment type="subcellular location">
    <subcellularLocation>
        <location evidence="2">Nucleus</location>
    </subcellularLocation>
</comment>
<keyword evidence="2" id="KW-0479">Metal-binding</keyword>
<dbReference type="InterPro" id="IPR031052">
    <property type="entry name" value="FHY3/FAR1"/>
</dbReference>
<keyword evidence="4" id="KW-0812">Transmembrane</keyword>